<evidence type="ECO:0000256" key="1">
    <source>
        <dbReference type="SAM" id="MobiDB-lite"/>
    </source>
</evidence>
<dbReference type="RefSeq" id="WP_345302084.1">
    <property type="nucleotide sequence ID" value="NZ_BAABJE010000002.1"/>
</dbReference>
<protein>
    <recommendedName>
        <fullName evidence="5">Lipoprotein</fullName>
    </recommendedName>
</protein>
<evidence type="ECO:0000256" key="2">
    <source>
        <dbReference type="SAM" id="SignalP"/>
    </source>
</evidence>
<dbReference type="EMBL" id="BAABJE010000002">
    <property type="protein sequence ID" value="GAA4786261.1"/>
    <property type="molecule type" value="Genomic_DNA"/>
</dbReference>
<keyword evidence="2" id="KW-0732">Signal</keyword>
<gene>
    <name evidence="3" type="ORF">GCM10023307_08760</name>
</gene>
<feature type="compositionally biased region" description="Basic and acidic residues" evidence="1">
    <location>
        <begin position="109"/>
        <end position="143"/>
    </location>
</feature>
<evidence type="ECO:0008006" key="5">
    <source>
        <dbReference type="Google" id="ProtNLM"/>
    </source>
</evidence>
<keyword evidence="4" id="KW-1185">Reference proteome</keyword>
<feature type="signal peptide" evidence="2">
    <location>
        <begin position="1"/>
        <end position="23"/>
    </location>
</feature>
<reference evidence="4" key="1">
    <citation type="journal article" date="2019" name="Int. J. Syst. Evol. Microbiol.">
        <title>The Global Catalogue of Microorganisms (GCM) 10K type strain sequencing project: providing services to taxonomists for standard genome sequencing and annotation.</title>
        <authorList>
            <consortium name="The Broad Institute Genomics Platform"/>
            <consortium name="The Broad Institute Genome Sequencing Center for Infectious Disease"/>
            <person name="Wu L."/>
            <person name="Ma J."/>
        </authorList>
    </citation>
    <scope>NUCLEOTIDE SEQUENCE [LARGE SCALE GENOMIC DNA]</scope>
    <source>
        <strain evidence="4">JCM 18204</strain>
    </source>
</reference>
<comment type="caution">
    <text evidence="3">The sequence shown here is derived from an EMBL/GenBank/DDBJ whole genome shotgun (WGS) entry which is preliminary data.</text>
</comment>
<evidence type="ECO:0000313" key="3">
    <source>
        <dbReference type="EMBL" id="GAA4786261.1"/>
    </source>
</evidence>
<dbReference type="PROSITE" id="PS51257">
    <property type="entry name" value="PROKAR_LIPOPROTEIN"/>
    <property type="match status" value="1"/>
</dbReference>
<sequence length="143" mass="14842">MTVARIRAFLLCAAVLAACPADAAPPVAAPRQMRHAPVSGAVRPPCPAPAAKPSPRAETVKAPAAAHPATRQPVADRSPYGDAHYAASDLQREIARRIAQQDCMDPDEGDRFGSHDAWGRIDARGTADDDAGAKDGDKSAGTP</sequence>
<organism evidence="3 4">
    <name type="scientific">Lysobacter hankyongensis</name>
    <dbReference type="NCBI Taxonomy" id="1176535"/>
    <lineage>
        <taxon>Bacteria</taxon>
        <taxon>Pseudomonadati</taxon>
        <taxon>Pseudomonadota</taxon>
        <taxon>Gammaproteobacteria</taxon>
        <taxon>Lysobacterales</taxon>
        <taxon>Lysobacteraceae</taxon>
        <taxon>Lysobacter</taxon>
    </lineage>
</organism>
<accession>A0ABP9AU43</accession>
<proteinExistence type="predicted"/>
<feature type="region of interest" description="Disordered" evidence="1">
    <location>
        <begin position="35"/>
        <end position="143"/>
    </location>
</feature>
<dbReference type="Proteomes" id="UP001499959">
    <property type="component" value="Unassembled WGS sequence"/>
</dbReference>
<evidence type="ECO:0000313" key="4">
    <source>
        <dbReference type="Proteomes" id="UP001499959"/>
    </source>
</evidence>
<name>A0ABP9AU43_9GAMM</name>
<feature type="chain" id="PRO_5046498365" description="Lipoprotein" evidence="2">
    <location>
        <begin position="24"/>
        <end position="143"/>
    </location>
</feature>